<dbReference type="PANTHER" id="PTHR43095:SF5">
    <property type="entry name" value="XYLULOSE KINASE"/>
    <property type="match status" value="1"/>
</dbReference>
<feature type="domain" description="Carbohydrate kinase FGGY C-terminal" evidence="6">
    <location>
        <begin position="250"/>
        <end position="439"/>
    </location>
</feature>
<evidence type="ECO:0000256" key="3">
    <source>
        <dbReference type="ARBA" id="ARBA00022777"/>
    </source>
</evidence>
<reference evidence="7 8" key="1">
    <citation type="submission" date="2021-03" db="EMBL/GenBank/DDBJ databases">
        <title>Caproiciproducens sp. nov. isolated from feces of cow.</title>
        <authorList>
            <person name="Choi J.-Y."/>
        </authorList>
    </citation>
    <scope>NUCLEOTIDE SEQUENCE [LARGE SCALE GENOMIC DNA]</scope>
    <source>
        <strain evidence="7 8">AGMB10547</strain>
    </source>
</reference>
<dbReference type="Gene3D" id="3.30.420.40">
    <property type="match status" value="2"/>
</dbReference>
<proteinExistence type="inferred from homology"/>
<feature type="domain" description="Carbohydrate kinase FGGY N-terminal" evidence="5">
    <location>
        <begin position="3"/>
        <end position="240"/>
    </location>
</feature>
<evidence type="ECO:0008006" key="9">
    <source>
        <dbReference type="Google" id="ProtNLM"/>
    </source>
</evidence>
<accession>A0ABS7DLC9</accession>
<dbReference type="InterPro" id="IPR043129">
    <property type="entry name" value="ATPase_NBD"/>
</dbReference>
<name>A0ABS7DLC9_9FIRM</name>
<dbReference type="PANTHER" id="PTHR43095">
    <property type="entry name" value="SUGAR KINASE"/>
    <property type="match status" value="1"/>
</dbReference>
<dbReference type="InterPro" id="IPR018485">
    <property type="entry name" value="FGGY_C"/>
</dbReference>
<dbReference type="RefSeq" id="WP_219938561.1">
    <property type="nucleotide sequence ID" value="NZ_JAGFNZ010000001.1"/>
</dbReference>
<dbReference type="Pfam" id="PF02782">
    <property type="entry name" value="FGGY_C"/>
    <property type="match status" value="1"/>
</dbReference>
<evidence type="ECO:0000313" key="8">
    <source>
        <dbReference type="Proteomes" id="UP000719942"/>
    </source>
</evidence>
<dbReference type="PROSITE" id="PS00445">
    <property type="entry name" value="FGGY_KINASES_2"/>
    <property type="match status" value="1"/>
</dbReference>
<comment type="similarity">
    <text evidence="1 4">Belongs to the FGGY kinase family.</text>
</comment>
<organism evidence="7 8">
    <name type="scientific">Caproiciproducens faecalis</name>
    <dbReference type="NCBI Taxonomy" id="2820301"/>
    <lineage>
        <taxon>Bacteria</taxon>
        <taxon>Bacillati</taxon>
        <taxon>Bacillota</taxon>
        <taxon>Clostridia</taxon>
        <taxon>Eubacteriales</taxon>
        <taxon>Acutalibacteraceae</taxon>
        <taxon>Caproiciproducens</taxon>
    </lineage>
</organism>
<dbReference type="InterPro" id="IPR000577">
    <property type="entry name" value="Carb_kinase_FGGY"/>
</dbReference>
<keyword evidence="3 4" id="KW-0418">Kinase</keyword>
<keyword evidence="2 4" id="KW-0808">Transferase</keyword>
<evidence type="ECO:0000256" key="1">
    <source>
        <dbReference type="ARBA" id="ARBA00009156"/>
    </source>
</evidence>
<evidence type="ECO:0000313" key="7">
    <source>
        <dbReference type="EMBL" id="MBW7571351.1"/>
    </source>
</evidence>
<dbReference type="PIRSF" id="PIRSF000538">
    <property type="entry name" value="GlpK"/>
    <property type="match status" value="1"/>
</dbReference>
<keyword evidence="8" id="KW-1185">Reference proteome</keyword>
<evidence type="ECO:0000259" key="6">
    <source>
        <dbReference type="Pfam" id="PF02782"/>
    </source>
</evidence>
<dbReference type="InterPro" id="IPR018483">
    <property type="entry name" value="Carb_kinase_FGGY_CS"/>
</dbReference>
<protein>
    <recommendedName>
        <fullName evidence="9">Xylulokinase</fullName>
    </recommendedName>
</protein>
<evidence type="ECO:0000256" key="4">
    <source>
        <dbReference type="RuleBase" id="RU003733"/>
    </source>
</evidence>
<dbReference type="InterPro" id="IPR018484">
    <property type="entry name" value="FGGY_N"/>
</dbReference>
<dbReference type="CDD" id="cd07773">
    <property type="entry name" value="ASKHA_NBD_FGGY_FK"/>
    <property type="match status" value="1"/>
</dbReference>
<dbReference type="EMBL" id="JAGFNZ010000001">
    <property type="protein sequence ID" value="MBW7571351.1"/>
    <property type="molecule type" value="Genomic_DNA"/>
</dbReference>
<dbReference type="Proteomes" id="UP000719942">
    <property type="component" value="Unassembled WGS sequence"/>
</dbReference>
<evidence type="ECO:0000259" key="5">
    <source>
        <dbReference type="Pfam" id="PF00370"/>
    </source>
</evidence>
<sequence>MLLMGIDIGTTNCKLHIYDQNGDYVDGAKFSMVSNAEDYDSDFVWNNLKDCIKKLATNRNLGQQIVGIGISSQGESGLLIDKNHVPLTRVIPWYHTGAQEIVEKDKGKLDSTEIYQITGLDPHYIFSLQKIRWLKEHHFSEYQNAFMWHCLNDYIGFMLTGQDRMEYSSASRTMALDIAGRRWSDKIFELTGIKKSLMPDLIESGSPLGKITSAVARELNINPEAVVTLAGFDHMVGCFGVGASCPGTVVASMGTTESVCMIEKSVELGQSFNGYLWGDNVIKDKFYKIGGIPCGGRTIDWAIENILNADICEDTYNLYSQKCRESSTGSGGVVFLPHLNGCYTPEMNSDAKAMFTGITLNTTTADLLRAVIEGLCYEFRVVLEQGKKSGIDDILAIGGGTANHFWLQCKADVLNIPVRIVEVKEAVTFGAALLAGHAAGVYSENQNILVKTKKTFYPDPKAHAVYEKIYQKVYKKLYATNIQITSELDNILKKGG</sequence>
<dbReference type="Pfam" id="PF00370">
    <property type="entry name" value="FGGY_N"/>
    <property type="match status" value="1"/>
</dbReference>
<comment type="caution">
    <text evidence="7">The sequence shown here is derived from an EMBL/GenBank/DDBJ whole genome shotgun (WGS) entry which is preliminary data.</text>
</comment>
<evidence type="ECO:0000256" key="2">
    <source>
        <dbReference type="ARBA" id="ARBA00022679"/>
    </source>
</evidence>
<dbReference type="InterPro" id="IPR050406">
    <property type="entry name" value="FGGY_Carb_Kinase"/>
</dbReference>
<dbReference type="SUPFAM" id="SSF53067">
    <property type="entry name" value="Actin-like ATPase domain"/>
    <property type="match status" value="2"/>
</dbReference>
<gene>
    <name evidence="7" type="ORF">J5W02_00880</name>
</gene>